<evidence type="ECO:0000259" key="6">
    <source>
        <dbReference type="Pfam" id="PF08100"/>
    </source>
</evidence>
<organism evidence="7 8">
    <name type="scientific">Lasiodiplodia hormozganensis</name>
    <dbReference type="NCBI Taxonomy" id="869390"/>
    <lineage>
        <taxon>Eukaryota</taxon>
        <taxon>Fungi</taxon>
        <taxon>Dikarya</taxon>
        <taxon>Ascomycota</taxon>
        <taxon>Pezizomycotina</taxon>
        <taxon>Dothideomycetes</taxon>
        <taxon>Dothideomycetes incertae sedis</taxon>
        <taxon>Botryosphaeriales</taxon>
        <taxon>Botryosphaeriaceae</taxon>
        <taxon>Lasiodiplodia</taxon>
    </lineage>
</organism>
<evidence type="ECO:0000313" key="8">
    <source>
        <dbReference type="Proteomes" id="UP001175001"/>
    </source>
</evidence>
<keyword evidence="3" id="KW-0949">S-adenosyl-L-methionine</keyword>
<dbReference type="InterPro" id="IPR029063">
    <property type="entry name" value="SAM-dependent_MTases_sf"/>
</dbReference>
<dbReference type="PROSITE" id="PS51683">
    <property type="entry name" value="SAM_OMT_II"/>
    <property type="match status" value="1"/>
</dbReference>
<proteinExistence type="predicted"/>
<feature type="domain" description="O-methyltransferase C-terminal" evidence="5">
    <location>
        <begin position="185"/>
        <end position="374"/>
    </location>
</feature>
<dbReference type="SUPFAM" id="SSF53335">
    <property type="entry name" value="S-adenosyl-L-methionine-dependent methyltransferases"/>
    <property type="match status" value="1"/>
</dbReference>
<evidence type="ECO:0000256" key="2">
    <source>
        <dbReference type="ARBA" id="ARBA00022679"/>
    </source>
</evidence>
<dbReference type="InterPro" id="IPR036388">
    <property type="entry name" value="WH-like_DNA-bd_sf"/>
</dbReference>
<comment type="caution">
    <text evidence="7">The sequence shown here is derived from an EMBL/GenBank/DDBJ whole genome shotgun (WGS) entry which is preliminary data.</text>
</comment>
<evidence type="ECO:0000259" key="5">
    <source>
        <dbReference type="Pfam" id="PF00891"/>
    </source>
</evidence>
<evidence type="ECO:0000256" key="3">
    <source>
        <dbReference type="ARBA" id="ARBA00022691"/>
    </source>
</evidence>
<dbReference type="SUPFAM" id="SSF46785">
    <property type="entry name" value="Winged helix' DNA-binding domain"/>
    <property type="match status" value="1"/>
</dbReference>
<dbReference type="AlphaFoldDB" id="A0AA39Y3Q6"/>
<dbReference type="GO" id="GO:0032259">
    <property type="term" value="P:methylation"/>
    <property type="evidence" value="ECO:0007669"/>
    <property type="project" value="UniProtKB-KW"/>
</dbReference>
<keyword evidence="1" id="KW-0489">Methyltransferase</keyword>
<dbReference type="Pfam" id="PF08100">
    <property type="entry name" value="Dimerisation"/>
    <property type="match status" value="1"/>
</dbReference>
<feature type="domain" description="O-methyltransferase dimerisation" evidence="6">
    <location>
        <begin position="57"/>
        <end position="134"/>
    </location>
</feature>
<dbReference type="EMBL" id="JAUJDW010000063">
    <property type="protein sequence ID" value="KAK0644830.1"/>
    <property type="molecule type" value="Genomic_DNA"/>
</dbReference>
<gene>
    <name evidence="7" type="primary">omtB</name>
    <name evidence="7" type="ORF">DIS24_g8477</name>
</gene>
<sequence length="404" mass="44848">MPTDVDAILKLSREIATLSKQFEDGKTPQKLVQDALVSAAEQLAIATRDPDENMYHIASQIAHNAAVRSVLSMGVLDEVPLDGSAISAEDLASHLNINPELVDRVLRACASTHFFTSPKTSTYAHSALSRVYLSPDNRALSAQMYDFTGQGVLAIPAFGESNGWQTAGDYYHGPFQLALSTDLGYWEYLAAHPERMKSFNTGMRVGKIGRRANAFPFGDVLELDPCKEDEVAIVDVGGGRGQSLETIREDWPLLKGRFVLQDLPGVIKDAEAKGVPEFIETCPLSFFDKQPVSGARIYYFRRIFHCWTNEKSRQILENTKEAMNEYSRVLIADMVLPDINCPRDLAMQDLNMMSLGGMERSESDWRRLLESAGLSMRKVWLNEDGPKHAIVEAVLPGFKGHHLG</sequence>
<reference evidence="7" key="1">
    <citation type="submission" date="2023-06" db="EMBL/GenBank/DDBJ databases">
        <title>Multi-omics analyses reveal the molecular pathogenesis toolkit of Lasiodiplodia hormozganensis, a cross-kingdom pathogen.</title>
        <authorList>
            <person name="Felix C."/>
            <person name="Meneses R."/>
            <person name="Goncalves M.F.M."/>
            <person name="Tilleman L."/>
            <person name="Duarte A.S."/>
            <person name="Jorrin-Novo J.V."/>
            <person name="Van De Peer Y."/>
            <person name="Deforce D."/>
            <person name="Van Nieuwerburgh F."/>
            <person name="Esteves A.C."/>
            <person name="Alves A."/>
        </authorList>
    </citation>
    <scope>NUCLEOTIDE SEQUENCE</scope>
    <source>
        <strain evidence="7">CBS 339.90</strain>
    </source>
</reference>
<keyword evidence="8" id="KW-1185">Reference proteome</keyword>
<dbReference type="Proteomes" id="UP001175001">
    <property type="component" value="Unassembled WGS sequence"/>
</dbReference>
<protein>
    <submittedName>
        <fullName evidence="7">Demethylsterigmatocystin 6-O-methyltransferase</fullName>
    </submittedName>
</protein>
<dbReference type="PIRSF" id="PIRSF005739">
    <property type="entry name" value="O-mtase"/>
    <property type="match status" value="1"/>
</dbReference>
<dbReference type="Gene3D" id="1.10.10.10">
    <property type="entry name" value="Winged helix-like DNA-binding domain superfamily/Winged helix DNA-binding domain"/>
    <property type="match status" value="1"/>
</dbReference>
<dbReference type="InterPro" id="IPR036390">
    <property type="entry name" value="WH_DNA-bd_sf"/>
</dbReference>
<name>A0AA39Y3Q6_9PEZI</name>
<evidence type="ECO:0000313" key="7">
    <source>
        <dbReference type="EMBL" id="KAK0644830.1"/>
    </source>
</evidence>
<dbReference type="InterPro" id="IPR001077">
    <property type="entry name" value="COMT_C"/>
</dbReference>
<evidence type="ECO:0000256" key="4">
    <source>
        <dbReference type="PIRSR" id="PIRSR005739-1"/>
    </source>
</evidence>
<dbReference type="PANTHER" id="PTHR43712">
    <property type="entry name" value="PUTATIVE (AFU_ORTHOLOGUE AFUA_4G14580)-RELATED"/>
    <property type="match status" value="1"/>
</dbReference>
<dbReference type="GO" id="GO:0046983">
    <property type="term" value="F:protein dimerization activity"/>
    <property type="evidence" value="ECO:0007669"/>
    <property type="project" value="InterPro"/>
</dbReference>
<keyword evidence="2" id="KW-0808">Transferase</keyword>
<dbReference type="PANTHER" id="PTHR43712:SF2">
    <property type="entry name" value="O-METHYLTRANSFERASE CICE"/>
    <property type="match status" value="1"/>
</dbReference>
<evidence type="ECO:0000256" key="1">
    <source>
        <dbReference type="ARBA" id="ARBA00022603"/>
    </source>
</evidence>
<dbReference type="InterPro" id="IPR012967">
    <property type="entry name" value="COMT_dimerisation"/>
</dbReference>
<feature type="active site" description="Proton acceptor" evidence="4">
    <location>
        <position position="305"/>
    </location>
</feature>
<dbReference type="InterPro" id="IPR016461">
    <property type="entry name" value="COMT-like"/>
</dbReference>
<dbReference type="Pfam" id="PF00891">
    <property type="entry name" value="Methyltransf_2"/>
    <property type="match status" value="1"/>
</dbReference>
<dbReference type="GO" id="GO:0008171">
    <property type="term" value="F:O-methyltransferase activity"/>
    <property type="evidence" value="ECO:0007669"/>
    <property type="project" value="InterPro"/>
</dbReference>
<accession>A0AA39Y3Q6</accession>
<dbReference type="Gene3D" id="3.40.50.150">
    <property type="entry name" value="Vaccinia Virus protein VP39"/>
    <property type="match status" value="1"/>
</dbReference>